<sequence>MGQKKFKTVILTACLFKTLIACTKLTVKLKAPNTPHPSTMIQRVQGIKFEVLNLITLLGID</sequence>
<comment type="caution">
    <text evidence="1">The sequence shown here is derived from an EMBL/GenBank/DDBJ whole genome shotgun (WGS) entry which is preliminary data.</text>
</comment>
<dbReference type="EMBL" id="BJYV01000003">
    <property type="protein sequence ID" value="GEO20610.1"/>
    <property type="molecule type" value="Genomic_DNA"/>
</dbReference>
<dbReference type="Proteomes" id="UP000321301">
    <property type="component" value="Unassembled WGS sequence"/>
</dbReference>
<accession>A0A512C8W1</accession>
<evidence type="ECO:0000313" key="2">
    <source>
        <dbReference type="Proteomes" id="UP000321301"/>
    </source>
</evidence>
<evidence type="ECO:0000313" key="1">
    <source>
        <dbReference type="EMBL" id="GEO20610.1"/>
    </source>
</evidence>
<proteinExistence type="predicted"/>
<dbReference type="AlphaFoldDB" id="A0A512C8W1"/>
<keyword evidence="2" id="KW-1185">Reference proteome</keyword>
<name>A0A512C8W1_9BACT</name>
<reference evidence="1 2" key="1">
    <citation type="submission" date="2019-07" db="EMBL/GenBank/DDBJ databases">
        <title>Whole genome shotgun sequence of Cyclobacterium qasimii NBRC 106168.</title>
        <authorList>
            <person name="Hosoyama A."/>
            <person name="Uohara A."/>
            <person name="Ohji S."/>
            <person name="Ichikawa N."/>
        </authorList>
    </citation>
    <scope>NUCLEOTIDE SEQUENCE [LARGE SCALE GENOMIC DNA]</scope>
    <source>
        <strain evidence="1 2">NBRC 106168</strain>
    </source>
</reference>
<protein>
    <submittedName>
        <fullName evidence="1">Uncharacterized protein</fullName>
    </submittedName>
</protein>
<gene>
    <name evidence="1" type="ORF">CQA01_11440</name>
</gene>
<organism evidence="1 2">
    <name type="scientific">Cyclobacterium qasimii</name>
    <dbReference type="NCBI Taxonomy" id="1350429"/>
    <lineage>
        <taxon>Bacteria</taxon>
        <taxon>Pseudomonadati</taxon>
        <taxon>Bacteroidota</taxon>
        <taxon>Cytophagia</taxon>
        <taxon>Cytophagales</taxon>
        <taxon>Cyclobacteriaceae</taxon>
        <taxon>Cyclobacterium</taxon>
    </lineage>
</organism>